<proteinExistence type="predicted"/>
<evidence type="ECO:0000313" key="3">
    <source>
        <dbReference type="Proteomes" id="UP001500729"/>
    </source>
</evidence>
<dbReference type="Pfam" id="PF22513">
    <property type="entry name" value="FitA-like_RHH"/>
    <property type="match status" value="1"/>
</dbReference>
<reference evidence="2 3" key="1">
    <citation type="journal article" date="2019" name="Int. J. Syst. Evol. Microbiol.">
        <title>The Global Catalogue of Microorganisms (GCM) 10K type strain sequencing project: providing services to taxonomists for standard genome sequencing and annotation.</title>
        <authorList>
            <consortium name="The Broad Institute Genomics Platform"/>
            <consortium name="The Broad Institute Genome Sequencing Center for Infectious Disease"/>
            <person name="Wu L."/>
            <person name="Ma J."/>
        </authorList>
    </citation>
    <scope>NUCLEOTIDE SEQUENCE [LARGE SCALE GENOMIC DNA]</scope>
    <source>
        <strain evidence="2 3">JCM 10303</strain>
    </source>
</reference>
<evidence type="ECO:0000259" key="1">
    <source>
        <dbReference type="Pfam" id="PF22513"/>
    </source>
</evidence>
<protein>
    <recommendedName>
        <fullName evidence="1">Antitoxin FitA-like ribbon-helix-helix domain-containing protein</fullName>
    </recommendedName>
</protein>
<dbReference type="EMBL" id="BAAAGS010000004">
    <property type="protein sequence ID" value="GAA0512685.1"/>
    <property type="molecule type" value="Genomic_DNA"/>
</dbReference>
<evidence type="ECO:0000313" key="2">
    <source>
        <dbReference type="EMBL" id="GAA0512685.1"/>
    </source>
</evidence>
<organism evidence="2 3">
    <name type="scientific">Saccharopolyspora erythraea</name>
    <name type="common">Streptomyces erythraeus</name>
    <dbReference type="NCBI Taxonomy" id="1836"/>
    <lineage>
        <taxon>Bacteria</taxon>
        <taxon>Bacillati</taxon>
        <taxon>Actinomycetota</taxon>
        <taxon>Actinomycetes</taxon>
        <taxon>Pseudonocardiales</taxon>
        <taxon>Pseudonocardiaceae</taxon>
        <taxon>Saccharopolyspora</taxon>
    </lineage>
</organism>
<dbReference type="SUPFAM" id="SSF47598">
    <property type="entry name" value="Ribbon-helix-helix"/>
    <property type="match status" value="1"/>
</dbReference>
<dbReference type="RefSeq" id="WP_009943169.1">
    <property type="nucleotide sequence ID" value="NZ_BAAAGS010000004.1"/>
</dbReference>
<sequence length="76" mass="8590">MGVLVQIRDVPEDVYRTLKIRAVEAGQSYSEFLRGLLTQAASRPPMAEMVRRLEQRGQLTDLDSTAADVRELRDAE</sequence>
<accession>A0ABN1C878</accession>
<keyword evidence="3" id="KW-1185">Reference proteome</keyword>
<name>A0ABN1C878_SACER</name>
<dbReference type="Proteomes" id="UP001500729">
    <property type="component" value="Unassembled WGS sequence"/>
</dbReference>
<feature type="domain" description="Antitoxin FitA-like ribbon-helix-helix" evidence="1">
    <location>
        <begin position="6"/>
        <end position="41"/>
    </location>
</feature>
<dbReference type="InterPro" id="IPR010985">
    <property type="entry name" value="Ribbon_hlx_hlx"/>
</dbReference>
<gene>
    <name evidence="2" type="ORF">GCM10009533_09440</name>
</gene>
<comment type="caution">
    <text evidence="2">The sequence shown here is derived from an EMBL/GenBank/DDBJ whole genome shotgun (WGS) entry which is preliminary data.</text>
</comment>
<dbReference type="InterPro" id="IPR053853">
    <property type="entry name" value="FitA-like_RHH"/>
</dbReference>